<dbReference type="STRING" id="1344416.A0A139AQI6"/>
<accession>A0A139AQI6</accession>
<keyword evidence="1" id="KW-0732">Signal</keyword>
<sequence length="902" mass="96711">MQSGNSSAHHVPTVSTFITFRRRGPLFLLFLFILSALPPPTLCETRYKWAVSVSEYVSPPYTQARITQLTPAVLMVANTSYLLTVRIIDAQSGVDCQECTLEYAAVGGRPIVNVLDGEAIDSINSDWPLELYHNTSVWLFPLKTSTYPSVSLLSVTRNGVATPRLVKGRLDRAQFRLGVTAALRRSVSSASASAVQYASLLGTLADPSTLTTNPTPLSTLRILTLAVPDLSPSTFMVLSDSPGPYVLVSNDGWRNALAIRFNPGADAGAGAGAAPAAAVTAMMMSNPCGGAAQTTLRVLGAFNTGPVVVVHTDGGVFAIFDGGLAGATVVPILRSCVAQLYPTTQRPSYNASSSCSPLIIAGGGLDAGRLWASFDSAQGLASASVSSSYTAVEEILDARNRTLAAWLVDQGAITTGTGVDVVGAVGSSAQCGDVDVLVRRVGDGLYQVAKASKDMDSGKWTWSRGFVFPRLVRAANPSDLDPASYRVYDSTAPPAGVATMTLELDGIALQGSLGSDLWVWGTSLLWSPDFGMSWFILSSLSAPERFTHVATSSLLTGSFAASTTLGRLFYGQTHHRTLVALAPIGPVSTSVHEFPLFDVGDSLGVVRVEVQNGGGLSISRRYVDVQEVLDWVGMLQGWKCPYKDMVWDAPKDEWFTRLPNEFNDTSVFPSSIFLEEHESYSLRVLLIPSDGVSPEDLRLTVVQSDVEMVGTEVRRDIDTSDGSVTFTITATDQGARTNQDIPGASLHPTTVMVVLDDANFACKDMPSTDVMTQSAASHSFLVYSGCKPFQEIRFVPTNDLFVWCPNTHGLPCIHYEKSFSPLFAVYDYVTGDETNFTGYYRLNVVGGGETYESIKEYTSYQVEHVNPRLSSDASTTLMWVPTHGGLSDPDVFTLEGGMNAIS</sequence>
<evidence type="ECO:0000256" key="1">
    <source>
        <dbReference type="SAM" id="SignalP"/>
    </source>
</evidence>
<organism evidence="4 5">
    <name type="scientific">Gonapodya prolifera (strain JEL478)</name>
    <name type="common">Monoblepharis prolifera</name>
    <dbReference type="NCBI Taxonomy" id="1344416"/>
    <lineage>
        <taxon>Eukaryota</taxon>
        <taxon>Fungi</taxon>
        <taxon>Fungi incertae sedis</taxon>
        <taxon>Chytridiomycota</taxon>
        <taxon>Chytridiomycota incertae sedis</taxon>
        <taxon>Monoblepharidomycetes</taxon>
        <taxon>Monoblepharidales</taxon>
        <taxon>Gonapodyaceae</taxon>
        <taxon>Gonapodya</taxon>
    </lineage>
</organism>
<feature type="chain" id="PRO_5007296366" evidence="1">
    <location>
        <begin position="44"/>
        <end position="902"/>
    </location>
</feature>
<evidence type="ECO:0000259" key="2">
    <source>
        <dbReference type="Pfam" id="PF22846"/>
    </source>
</evidence>
<keyword evidence="5" id="KW-1185">Reference proteome</keyword>
<evidence type="ECO:0000313" key="4">
    <source>
        <dbReference type="EMBL" id="KXS18988.1"/>
    </source>
</evidence>
<dbReference type="Pfam" id="PF22846">
    <property type="entry name" value="CATSPERG_C"/>
    <property type="match status" value="1"/>
</dbReference>
<dbReference type="PANTHER" id="PTHR14327">
    <property type="entry name" value="CATION CHANNEL SPERM-ASSOCIATED PROTEIN SUBUNIT GAMMA"/>
    <property type="match status" value="1"/>
</dbReference>
<dbReference type="InterPro" id="IPR053873">
    <property type="entry name" value="CATSPERG_C"/>
</dbReference>
<feature type="domain" description="CATSPERG C-terminal" evidence="2">
    <location>
        <begin position="809"/>
        <end position="879"/>
    </location>
</feature>
<dbReference type="EMBL" id="KQ965740">
    <property type="protein sequence ID" value="KXS18988.1"/>
    <property type="molecule type" value="Genomic_DNA"/>
</dbReference>
<dbReference type="Pfam" id="PF22851">
    <property type="entry name" value="CATSPERG_Ig-like"/>
    <property type="match status" value="1"/>
</dbReference>
<name>A0A139AQI6_GONPJ</name>
<dbReference type="OMA" id="ANTSPMI"/>
<gene>
    <name evidence="4" type="ORF">M427DRAFT_29421</name>
</gene>
<protein>
    <submittedName>
        <fullName evidence="4">Uncharacterized protein</fullName>
    </submittedName>
</protein>
<proteinExistence type="predicted"/>
<dbReference type="PANTHER" id="PTHR14327:SF1">
    <property type="entry name" value="CATION CHANNEL SPERM-ASSOCIATED AUXILIARY SUBUNIT GAMMA"/>
    <property type="match status" value="1"/>
</dbReference>
<dbReference type="GO" id="GO:0031514">
    <property type="term" value="C:motile cilium"/>
    <property type="evidence" value="ECO:0007669"/>
    <property type="project" value="TreeGrafter"/>
</dbReference>
<dbReference type="OrthoDB" id="2151541at2759"/>
<evidence type="ECO:0000259" key="3">
    <source>
        <dbReference type="Pfam" id="PF22851"/>
    </source>
</evidence>
<reference evidence="4 5" key="1">
    <citation type="journal article" date="2015" name="Genome Biol. Evol.">
        <title>Phylogenomic analyses indicate that early fungi evolved digesting cell walls of algal ancestors of land plants.</title>
        <authorList>
            <person name="Chang Y."/>
            <person name="Wang S."/>
            <person name="Sekimoto S."/>
            <person name="Aerts A.L."/>
            <person name="Choi C."/>
            <person name="Clum A."/>
            <person name="LaButti K.M."/>
            <person name="Lindquist E.A."/>
            <person name="Yee Ngan C."/>
            <person name="Ohm R.A."/>
            <person name="Salamov A.A."/>
            <person name="Grigoriev I.V."/>
            <person name="Spatafora J.W."/>
            <person name="Berbee M.L."/>
        </authorList>
    </citation>
    <scope>NUCLEOTIDE SEQUENCE [LARGE SCALE GENOMIC DNA]</scope>
    <source>
        <strain evidence="4 5">JEL478</strain>
    </source>
</reference>
<feature type="signal peptide" evidence="1">
    <location>
        <begin position="1"/>
        <end position="43"/>
    </location>
</feature>
<dbReference type="AlphaFoldDB" id="A0A139AQI6"/>
<dbReference type="GO" id="GO:0036128">
    <property type="term" value="C:CatSper complex"/>
    <property type="evidence" value="ECO:0007669"/>
    <property type="project" value="InterPro"/>
</dbReference>
<dbReference type="InterPro" id="IPR028246">
    <property type="entry name" value="CATSPERG"/>
</dbReference>
<dbReference type="InterPro" id="IPR053874">
    <property type="entry name" value="CATSPERG_Ig-like"/>
</dbReference>
<dbReference type="Proteomes" id="UP000070544">
    <property type="component" value="Unassembled WGS sequence"/>
</dbReference>
<feature type="domain" description="CATSPERG Ig-like" evidence="3">
    <location>
        <begin position="668"/>
        <end position="762"/>
    </location>
</feature>
<evidence type="ECO:0000313" key="5">
    <source>
        <dbReference type="Proteomes" id="UP000070544"/>
    </source>
</evidence>